<dbReference type="PROSITE" id="PS50249">
    <property type="entry name" value="MPN"/>
    <property type="match status" value="1"/>
</dbReference>
<dbReference type="Proteomes" id="UP001175227">
    <property type="component" value="Unassembled WGS sequence"/>
</dbReference>
<evidence type="ECO:0000256" key="4">
    <source>
        <dbReference type="HAMAP-Rule" id="MF_03005"/>
    </source>
</evidence>
<dbReference type="Gene3D" id="3.40.140.10">
    <property type="entry name" value="Cytidine Deaminase, domain 2"/>
    <property type="match status" value="1"/>
</dbReference>
<dbReference type="HAMAP" id="MF_03005">
    <property type="entry name" value="eIF3f"/>
    <property type="match status" value="1"/>
</dbReference>
<name>A0AA39PXC4_9AGAR</name>
<dbReference type="GO" id="GO:0006508">
    <property type="term" value="P:proteolysis"/>
    <property type="evidence" value="ECO:0007669"/>
    <property type="project" value="UniProtKB-KW"/>
</dbReference>
<feature type="domain" description="MPN" evidence="5">
    <location>
        <begin position="32"/>
        <end position="165"/>
    </location>
</feature>
<evidence type="ECO:0000313" key="6">
    <source>
        <dbReference type="EMBL" id="KAK0491389.1"/>
    </source>
</evidence>
<dbReference type="InterPro" id="IPR024969">
    <property type="entry name" value="EIF3F/CSN6-like_C"/>
</dbReference>
<sequence>MPLQPSSSAIHVHSSLGTSTAVQNAPRTPTSVTIHPVALFSILDHYLRRTDKQDRVLGTLLGTRTDSGVEVRSSFAVLHSETSEQVAVDMDYHRTMYDLHHKVNSKEVIVGWYSTGSNLNTFSALIQNFYSQETAPHQAIHVALNTGVDDGEPAGIKAYFSSPVGVFPRPENCVFVPVPVELRFHDAERSGLDLLTSTAASPSSTSNQPLADLEILEQSIQNVSGMLDRVLAYVRSVLAGETKGDPALGRYLMDTLGASTDDLEKGGFNASLQDTLMISYLANLVRAQAEVSSRLALVTSA</sequence>
<keyword evidence="6" id="KW-0645">Protease</keyword>
<dbReference type="GO" id="GO:0008237">
    <property type="term" value="F:metallopeptidase activity"/>
    <property type="evidence" value="ECO:0007669"/>
    <property type="project" value="InterPro"/>
</dbReference>
<dbReference type="InterPro" id="IPR027531">
    <property type="entry name" value="eIF3f"/>
</dbReference>
<dbReference type="SMART" id="SM00232">
    <property type="entry name" value="JAB_MPN"/>
    <property type="match status" value="1"/>
</dbReference>
<dbReference type="CDD" id="cd08064">
    <property type="entry name" value="MPN_eIF3f"/>
    <property type="match status" value="1"/>
</dbReference>
<reference evidence="6" key="1">
    <citation type="submission" date="2023-06" db="EMBL/GenBank/DDBJ databases">
        <authorList>
            <consortium name="Lawrence Berkeley National Laboratory"/>
            <person name="Ahrendt S."/>
            <person name="Sahu N."/>
            <person name="Indic B."/>
            <person name="Wong-Bajracharya J."/>
            <person name="Merenyi Z."/>
            <person name="Ke H.-M."/>
            <person name="Monk M."/>
            <person name="Kocsube S."/>
            <person name="Drula E."/>
            <person name="Lipzen A."/>
            <person name="Balint B."/>
            <person name="Henrissat B."/>
            <person name="Andreopoulos B."/>
            <person name="Martin F.M."/>
            <person name="Harder C.B."/>
            <person name="Rigling D."/>
            <person name="Ford K.L."/>
            <person name="Foster G.D."/>
            <person name="Pangilinan J."/>
            <person name="Papanicolaou A."/>
            <person name="Barry K."/>
            <person name="LaButti K."/>
            <person name="Viragh M."/>
            <person name="Koriabine M."/>
            <person name="Yan M."/>
            <person name="Riley R."/>
            <person name="Champramary S."/>
            <person name="Plett K.L."/>
            <person name="Tsai I.J."/>
            <person name="Slot J."/>
            <person name="Sipos G."/>
            <person name="Plett J."/>
            <person name="Nagy L.G."/>
            <person name="Grigoriev I.V."/>
        </authorList>
    </citation>
    <scope>NUCLEOTIDE SEQUENCE</scope>
    <source>
        <strain evidence="6">ICMP 16352</strain>
    </source>
</reference>
<comment type="function">
    <text evidence="4">Component of the eukaryotic translation initiation factor 3 (eIF-3) complex, which is involved in protein synthesis of a specialized repertoire of mRNAs and, together with other initiation factors, stimulates binding of mRNA and methionyl-tRNAi to the 40S ribosome. The eIF-3 complex specifically targets and initiates translation of a subset of mRNAs involved in cell proliferation.</text>
</comment>
<evidence type="ECO:0000256" key="1">
    <source>
        <dbReference type="ARBA" id="ARBA00022490"/>
    </source>
</evidence>
<keyword evidence="1 4" id="KW-0963">Cytoplasm</keyword>
<dbReference type="AlphaFoldDB" id="A0AA39PXC4"/>
<comment type="similarity">
    <text evidence="4">Belongs to the eIF-3 subunit F family.</text>
</comment>
<dbReference type="GO" id="GO:0031369">
    <property type="term" value="F:translation initiation factor binding"/>
    <property type="evidence" value="ECO:0007669"/>
    <property type="project" value="InterPro"/>
</dbReference>
<dbReference type="InterPro" id="IPR000555">
    <property type="entry name" value="JAMM/MPN+_dom"/>
</dbReference>
<keyword evidence="7" id="KW-1185">Reference proteome</keyword>
<accession>A0AA39PXC4</accession>
<dbReference type="GO" id="GO:0003743">
    <property type="term" value="F:translation initiation factor activity"/>
    <property type="evidence" value="ECO:0007669"/>
    <property type="project" value="UniProtKB-UniRule"/>
</dbReference>
<keyword evidence="3 4" id="KW-0648">Protein biosynthesis</keyword>
<comment type="subcellular location">
    <subcellularLocation>
        <location evidence="4">Cytoplasm</location>
    </subcellularLocation>
</comment>
<dbReference type="GO" id="GO:0001732">
    <property type="term" value="P:formation of cytoplasmic translation initiation complex"/>
    <property type="evidence" value="ECO:0007669"/>
    <property type="project" value="UniProtKB-UniRule"/>
</dbReference>
<dbReference type="PANTHER" id="PTHR10540:SF6">
    <property type="entry name" value="EUKARYOTIC TRANSLATION INITIATION FACTOR 3 SUBUNIT F"/>
    <property type="match status" value="1"/>
</dbReference>
<gene>
    <name evidence="6" type="ORF">IW261DRAFT_86080</name>
</gene>
<evidence type="ECO:0000259" key="5">
    <source>
        <dbReference type="PROSITE" id="PS50249"/>
    </source>
</evidence>
<evidence type="ECO:0000256" key="2">
    <source>
        <dbReference type="ARBA" id="ARBA00022540"/>
    </source>
</evidence>
<comment type="subunit">
    <text evidence="4">Component of the eukaryotic translation initiation factor 3 (eIF-3) complex.</text>
</comment>
<keyword evidence="6" id="KW-0378">Hydrolase</keyword>
<dbReference type="InterPro" id="IPR037518">
    <property type="entry name" value="MPN"/>
</dbReference>
<dbReference type="GO" id="GO:0033290">
    <property type="term" value="C:eukaryotic 48S preinitiation complex"/>
    <property type="evidence" value="ECO:0007669"/>
    <property type="project" value="UniProtKB-UniRule"/>
</dbReference>
<protein>
    <recommendedName>
        <fullName evidence="4">Eukaryotic translation initiation factor 3 subunit F</fullName>
        <shortName evidence="4">eIF3f</shortName>
    </recommendedName>
</protein>
<comment type="caution">
    <text evidence="6">The sequence shown here is derived from an EMBL/GenBank/DDBJ whole genome shotgun (WGS) entry which is preliminary data.</text>
</comment>
<organism evidence="6 7">
    <name type="scientific">Armillaria novae-zelandiae</name>
    <dbReference type="NCBI Taxonomy" id="153914"/>
    <lineage>
        <taxon>Eukaryota</taxon>
        <taxon>Fungi</taxon>
        <taxon>Dikarya</taxon>
        <taxon>Basidiomycota</taxon>
        <taxon>Agaricomycotina</taxon>
        <taxon>Agaricomycetes</taxon>
        <taxon>Agaricomycetidae</taxon>
        <taxon>Agaricales</taxon>
        <taxon>Marasmiineae</taxon>
        <taxon>Physalacriaceae</taxon>
        <taxon>Armillaria</taxon>
    </lineage>
</organism>
<evidence type="ECO:0000256" key="3">
    <source>
        <dbReference type="ARBA" id="ARBA00022917"/>
    </source>
</evidence>
<evidence type="ECO:0000313" key="7">
    <source>
        <dbReference type="Proteomes" id="UP001175227"/>
    </source>
</evidence>
<dbReference type="EMBL" id="JAUEPR010000001">
    <property type="protein sequence ID" value="KAK0491389.1"/>
    <property type="molecule type" value="Genomic_DNA"/>
</dbReference>
<proteinExistence type="inferred from homology"/>
<dbReference type="Pfam" id="PF01398">
    <property type="entry name" value="JAB"/>
    <property type="match status" value="1"/>
</dbReference>
<dbReference type="GO" id="GO:0016282">
    <property type="term" value="C:eukaryotic 43S preinitiation complex"/>
    <property type="evidence" value="ECO:0007669"/>
    <property type="project" value="UniProtKB-UniRule"/>
</dbReference>
<dbReference type="Pfam" id="PF13012">
    <property type="entry name" value="MitMem_reg"/>
    <property type="match status" value="1"/>
</dbReference>
<keyword evidence="2 4" id="KW-0396">Initiation factor</keyword>
<dbReference type="GO" id="GO:0071541">
    <property type="term" value="C:eukaryotic translation initiation factor 3 complex, eIF3m"/>
    <property type="evidence" value="ECO:0007669"/>
    <property type="project" value="TreeGrafter"/>
</dbReference>
<dbReference type="PANTHER" id="PTHR10540">
    <property type="entry name" value="EUKARYOTIC TRANSLATION INITIATION FACTOR 3 SUBUNIT F-RELATED"/>
    <property type="match status" value="1"/>
</dbReference>